<name>A0A0D0A9B7_9AGAM</name>
<gene>
    <name evidence="1" type="ORF">PISMIDRAFT_673509</name>
</gene>
<evidence type="ECO:0000313" key="1">
    <source>
        <dbReference type="EMBL" id="KIK28498.1"/>
    </source>
</evidence>
<organism evidence="1 2">
    <name type="scientific">Pisolithus microcarpus 441</name>
    <dbReference type="NCBI Taxonomy" id="765257"/>
    <lineage>
        <taxon>Eukaryota</taxon>
        <taxon>Fungi</taxon>
        <taxon>Dikarya</taxon>
        <taxon>Basidiomycota</taxon>
        <taxon>Agaricomycotina</taxon>
        <taxon>Agaricomycetes</taxon>
        <taxon>Agaricomycetidae</taxon>
        <taxon>Boletales</taxon>
        <taxon>Sclerodermatineae</taxon>
        <taxon>Pisolithaceae</taxon>
        <taxon>Pisolithus</taxon>
    </lineage>
</organism>
<evidence type="ECO:0000313" key="2">
    <source>
        <dbReference type="Proteomes" id="UP000054018"/>
    </source>
</evidence>
<reference evidence="1 2" key="1">
    <citation type="submission" date="2014-04" db="EMBL/GenBank/DDBJ databases">
        <authorList>
            <consortium name="DOE Joint Genome Institute"/>
            <person name="Kuo A."/>
            <person name="Kohler A."/>
            <person name="Costa M.D."/>
            <person name="Nagy L.G."/>
            <person name="Floudas D."/>
            <person name="Copeland A."/>
            <person name="Barry K.W."/>
            <person name="Cichocki N."/>
            <person name="Veneault-Fourrey C."/>
            <person name="LaButti K."/>
            <person name="Lindquist E.A."/>
            <person name="Lipzen A."/>
            <person name="Lundell T."/>
            <person name="Morin E."/>
            <person name="Murat C."/>
            <person name="Sun H."/>
            <person name="Tunlid A."/>
            <person name="Henrissat B."/>
            <person name="Grigoriev I.V."/>
            <person name="Hibbett D.S."/>
            <person name="Martin F."/>
            <person name="Nordberg H.P."/>
            <person name="Cantor M.N."/>
            <person name="Hua S.X."/>
        </authorList>
    </citation>
    <scope>NUCLEOTIDE SEQUENCE [LARGE SCALE GENOMIC DNA]</scope>
    <source>
        <strain evidence="1 2">441</strain>
    </source>
</reference>
<sequence length="59" mass="6670">MVWAYVKVQSDMSETNKTSSRAYRGVGPTVVLWDKRKPFKRPVGPAFGRRDRATGRGTL</sequence>
<dbReference type="AlphaFoldDB" id="A0A0D0A9B7"/>
<dbReference type="EMBL" id="KN833692">
    <property type="protein sequence ID" value="KIK28498.1"/>
    <property type="molecule type" value="Genomic_DNA"/>
</dbReference>
<accession>A0A0D0A9B7</accession>
<keyword evidence="2" id="KW-1185">Reference proteome</keyword>
<reference evidence="2" key="2">
    <citation type="submission" date="2015-01" db="EMBL/GenBank/DDBJ databases">
        <title>Evolutionary Origins and Diversification of the Mycorrhizal Mutualists.</title>
        <authorList>
            <consortium name="DOE Joint Genome Institute"/>
            <consortium name="Mycorrhizal Genomics Consortium"/>
            <person name="Kohler A."/>
            <person name="Kuo A."/>
            <person name="Nagy L.G."/>
            <person name="Floudas D."/>
            <person name="Copeland A."/>
            <person name="Barry K.W."/>
            <person name="Cichocki N."/>
            <person name="Veneault-Fourrey C."/>
            <person name="LaButti K."/>
            <person name="Lindquist E.A."/>
            <person name="Lipzen A."/>
            <person name="Lundell T."/>
            <person name="Morin E."/>
            <person name="Murat C."/>
            <person name="Riley R."/>
            <person name="Ohm R."/>
            <person name="Sun H."/>
            <person name="Tunlid A."/>
            <person name="Henrissat B."/>
            <person name="Grigoriev I.V."/>
            <person name="Hibbett D.S."/>
            <person name="Martin F."/>
        </authorList>
    </citation>
    <scope>NUCLEOTIDE SEQUENCE [LARGE SCALE GENOMIC DNA]</scope>
    <source>
        <strain evidence="2">441</strain>
    </source>
</reference>
<proteinExistence type="predicted"/>
<dbReference type="Proteomes" id="UP000054018">
    <property type="component" value="Unassembled WGS sequence"/>
</dbReference>
<protein>
    <submittedName>
        <fullName evidence="1">Uncharacterized protein</fullName>
    </submittedName>
</protein>
<dbReference type="HOGENOM" id="CLU_2961769_0_0_1"/>